<keyword evidence="4" id="KW-1185">Reference proteome</keyword>
<sequence>MAFVLVPRVLALLCVLGAGTAMISGFARGAITGLASGPVLLALICLVAAFGIGIQPLGYTMVVRDDGDALLVGWRQRRIPISEISEVRFAAPKGGTGGTAHATVRWGGRGGGEFSYVPRDLRSGVLRPTEEPRSLADLRERAVSAKSVSGRVTEPRGEED</sequence>
<protein>
    <recommendedName>
        <fullName evidence="5">PH domain-containing protein</fullName>
    </recommendedName>
</protein>
<evidence type="ECO:0000256" key="1">
    <source>
        <dbReference type="SAM" id="MobiDB-lite"/>
    </source>
</evidence>
<evidence type="ECO:0000256" key="2">
    <source>
        <dbReference type="SAM" id="Phobius"/>
    </source>
</evidence>
<keyword evidence="2" id="KW-1133">Transmembrane helix</keyword>
<organism evidence="3 4">
    <name type="scientific">Leucobacter chromiireducens subsp. chromiireducens</name>
    <dbReference type="NCBI Taxonomy" id="660067"/>
    <lineage>
        <taxon>Bacteria</taxon>
        <taxon>Bacillati</taxon>
        <taxon>Actinomycetota</taxon>
        <taxon>Actinomycetes</taxon>
        <taxon>Micrococcales</taxon>
        <taxon>Microbacteriaceae</taxon>
        <taxon>Leucobacter</taxon>
    </lineage>
</organism>
<dbReference type="EMBL" id="QYAD01000003">
    <property type="protein sequence ID" value="MBL3690284.1"/>
    <property type="molecule type" value="Genomic_DNA"/>
</dbReference>
<evidence type="ECO:0008006" key="5">
    <source>
        <dbReference type="Google" id="ProtNLM"/>
    </source>
</evidence>
<feature type="region of interest" description="Disordered" evidence="1">
    <location>
        <begin position="125"/>
        <end position="160"/>
    </location>
</feature>
<keyword evidence="2" id="KW-0472">Membrane</keyword>
<name>A0ABS1SQ58_9MICO</name>
<feature type="compositionally biased region" description="Basic and acidic residues" evidence="1">
    <location>
        <begin position="128"/>
        <end position="143"/>
    </location>
</feature>
<accession>A0ABS1SQ58</accession>
<feature type="transmembrane region" description="Helical" evidence="2">
    <location>
        <begin position="39"/>
        <end position="59"/>
    </location>
</feature>
<evidence type="ECO:0000313" key="4">
    <source>
        <dbReference type="Proteomes" id="UP001646141"/>
    </source>
</evidence>
<keyword evidence="2" id="KW-0812">Transmembrane</keyword>
<evidence type="ECO:0000313" key="3">
    <source>
        <dbReference type="EMBL" id="MBL3690284.1"/>
    </source>
</evidence>
<reference evidence="3 4" key="1">
    <citation type="submission" date="2018-09" db="EMBL/GenBank/DDBJ databases">
        <title>Comparative genomics of Leucobacter spp.</title>
        <authorList>
            <person name="Reis A.C."/>
            <person name="Kolvenbach B.A."/>
            <person name="Corvini P.F.X."/>
            <person name="Nunes O.C."/>
        </authorList>
    </citation>
    <scope>NUCLEOTIDE SEQUENCE [LARGE SCALE GENOMIC DNA]</scope>
    <source>
        <strain evidence="3 4">L-1</strain>
    </source>
</reference>
<comment type="caution">
    <text evidence="3">The sequence shown here is derived from an EMBL/GenBank/DDBJ whole genome shotgun (WGS) entry which is preliminary data.</text>
</comment>
<dbReference type="Proteomes" id="UP001646141">
    <property type="component" value="Unassembled WGS sequence"/>
</dbReference>
<proteinExistence type="predicted"/>
<gene>
    <name evidence="3" type="ORF">D3226_09955</name>
</gene>